<sequence length="391" mass="43783">MCAVGEKLERRRWLFDKVLPGKSRGGAGISQSPALLSNLLRFQLSNSQALCFLRQINHYIQSSPTSAQRYEMDEAQGANNGPMDRHDNTRVPKPYLQRLPAEIIAQIATEVHRSVYAEVVWRDPGNEKAGFSLLEKKRLDLLSLRRTCRHIRRSSQDVFDQAFLRIAKVPLSAVEIDRVLSVFGPVRALDKIIAVELIPQATLHEDKRVLHNKLQAFIASTTSIKGLKVYRPFRDLGNCPVVTPEVSGLLQGVTSIPARLTSLYLAYCAFDEEADVNILLGSCAATLNFLRLTTVRLENGTWEETLANLRDYTALYTLELSELQQFHHRETGRLTYFERGRSIAATGELETYGIAGSCASAKGKGAARFVLNRMLGRANSPLYDPNIVERL</sequence>
<keyword evidence="4" id="KW-1185">Reference proteome</keyword>
<evidence type="ECO:0000313" key="2">
    <source>
        <dbReference type="EMBL" id="WPB02468.1"/>
    </source>
</evidence>
<proteinExistence type="predicted"/>
<dbReference type="Proteomes" id="UP000230605">
    <property type="component" value="Chromosome 4"/>
</dbReference>
<protein>
    <submittedName>
        <fullName evidence="1">Uncharacterized protein</fullName>
    </submittedName>
</protein>
<reference evidence="2 4" key="2">
    <citation type="submission" date="2023-09" db="EMBL/GenBank/DDBJ databases">
        <title>Complete-Gapless Cercospora beticola genome.</title>
        <authorList>
            <person name="Wyatt N.A."/>
            <person name="Spanner R.E."/>
            <person name="Bolton M.D."/>
        </authorList>
    </citation>
    <scope>NUCLEOTIDE SEQUENCE [LARGE SCALE GENOMIC DNA]</scope>
    <source>
        <strain evidence="2">Cb09-40</strain>
    </source>
</reference>
<dbReference type="EMBL" id="LKMD01000105">
    <property type="protein sequence ID" value="PIA93894.1"/>
    <property type="molecule type" value="Genomic_DNA"/>
</dbReference>
<gene>
    <name evidence="1" type="ORF">CB0940_05157</name>
    <name evidence="2" type="ORF">RHO25_007104</name>
</gene>
<name>A0A2G5HMW2_CERBT</name>
<reference evidence="1 3" key="1">
    <citation type="submission" date="2015-10" db="EMBL/GenBank/DDBJ databases">
        <title>The cercosporin biosynthetic gene cluster was horizontally transferred to several fungal lineages and shown to be expanded in Cercospora beticola based on microsynteny with recipient genomes.</title>
        <authorList>
            <person name="De Jonge R."/>
            <person name="Ebert M.K."/>
            <person name="Suttle J.C."/>
            <person name="Jurick Ii W.M."/>
            <person name="Secor G.A."/>
            <person name="Thomma B.P."/>
            <person name="Van De Peer Y."/>
            <person name="Bolton M.D."/>
        </authorList>
    </citation>
    <scope>NUCLEOTIDE SEQUENCE [LARGE SCALE GENOMIC DNA]</scope>
    <source>
        <strain evidence="1 3">09-40</strain>
    </source>
</reference>
<dbReference type="AlphaFoldDB" id="A0A2G5HMW2"/>
<evidence type="ECO:0000313" key="4">
    <source>
        <dbReference type="Proteomes" id="UP001302367"/>
    </source>
</evidence>
<dbReference type="Proteomes" id="UP001302367">
    <property type="component" value="Chromosome 4"/>
</dbReference>
<evidence type="ECO:0000313" key="1">
    <source>
        <dbReference type="EMBL" id="PIA93894.1"/>
    </source>
</evidence>
<accession>A0A2G5HMW2</accession>
<organism evidence="1 3">
    <name type="scientific">Cercospora beticola</name>
    <name type="common">Sugarbeet leaf spot fungus</name>
    <dbReference type="NCBI Taxonomy" id="122368"/>
    <lineage>
        <taxon>Eukaryota</taxon>
        <taxon>Fungi</taxon>
        <taxon>Dikarya</taxon>
        <taxon>Ascomycota</taxon>
        <taxon>Pezizomycotina</taxon>
        <taxon>Dothideomycetes</taxon>
        <taxon>Dothideomycetidae</taxon>
        <taxon>Mycosphaerellales</taxon>
        <taxon>Mycosphaerellaceae</taxon>
        <taxon>Cercospora</taxon>
    </lineage>
</organism>
<evidence type="ECO:0000313" key="3">
    <source>
        <dbReference type="Proteomes" id="UP000230605"/>
    </source>
</evidence>
<dbReference type="EMBL" id="CP134187">
    <property type="protein sequence ID" value="WPB02468.1"/>
    <property type="molecule type" value="Genomic_DNA"/>
</dbReference>